<reference evidence="1 2" key="1">
    <citation type="journal article" date="2024" name="Chem. Sci.">
        <title>Discovery of megapolipeptins by genome mining of a Burkholderiales bacteria collection.</title>
        <authorList>
            <person name="Paulo B.S."/>
            <person name="Recchia M.J.J."/>
            <person name="Lee S."/>
            <person name="Fergusson C.H."/>
            <person name="Romanowski S.B."/>
            <person name="Hernandez A."/>
            <person name="Krull N."/>
            <person name="Liu D.Y."/>
            <person name="Cavanagh H."/>
            <person name="Bos A."/>
            <person name="Gray C.A."/>
            <person name="Murphy B.T."/>
            <person name="Linington R.G."/>
            <person name="Eustaquio A.S."/>
        </authorList>
    </citation>
    <scope>NUCLEOTIDE SEQUENCE [LARGE SCALE GENOMIC DNA]</scope>
    <source>
        <strain evidence="1 2">RL17-338-BIC-A</strain>
    </source>
</reference>
<dbReference type="InterPro" id="IPR029069">
    <property type="entry name" value="HotDog_dom_sf"/>
</dbReference>
<keyword evidence="2" id="KW-1185">Reference proteome</keyword>
<name>A0ABW9DX28_9BURK</name>
<dbReference type="PANTHER" id="PTHR28152">
    <property type="entry name" value="HYDROXYACYL-THIOESTER DEHYDRATASE TYPE 2, MITOCHONDRIAL"/>
    <property type="match status" value="1"/>
</dbReference>
<comment type="caution">
    <text evidence="1">The sequence shown here is derived from an EMBL/GenBank/DDBJ whole genome shotgun (WGS) entry which is preliminary data.</text>
</comment>
<proteinExistence type="predicted"/>
<organism evidence="1 2">
    <name type="scientific">Paraburkholderia metrosideri</name>
    <dbReference type="NCBI Taxonomy" id="580937"/>
    <lineage>
        <taxon>Bacteria</taxon>
        <taxon>Pseudomonadati</taxon>
        <taxon>Pseudomonadota</taxon>
        <taxon>Betaproteobacteria</taxon>
        <taxon>Burkholderiales</taxon>
        <taxon>Burkholderiaceae</taxon>
        <taxon>Paraburkholderia</taxon>
    </lineage>
</organism>
<evidence type="ECO:0000313" key="2">
    <source>
        <dbReference type="Proteomes" id="UP001629432"/>
    </source>
</evidence>
<dbReference type="Proteomes" id="UP001629432">
    <property type="component" value="Unassembled WGS sequence"/>
</dbReference>
<evidence type="ECO:0000313" key="1">
    <source>
        <dbReference type="EMBL" id="MFM0639695.1"/>
    </source>
</evidence>
<accession>A0ABW9DX28</accession>
<dbReference type="RefSeq" id="WP_408236621.1">
    <property type="nucleotide sequence ID" value="NZ_JAQQCF010000022.1"/>
</dbReference>
<dbReference type="Gene3D" id="3.10.129.10">
    <property type="entry name" value="Hotdog Thioesterase"/>
    <property type="match status" value="2"/>
</dbReference>
<dbReference type="PANTHER" id="PTHR28152:SF1">
    <property type="entry name" value="HYDROXYACYL-THIOESTER DEHYDRATASE TYPE 2, MITOCHONDRIAL"/>
    <property type="match status" value="1"/>
</dbReference>
<protein>
    <submittedName>
        <fullName evidence="1">Acyl-CoA dehydrogenase</fullName>
    </submittedName>
</protein>
<sequence length="279" mass="30716">MSTVDLVYLRQWIGKPYVDRDVLSSRHARLMAATLGLPQTALMSGTRLPPLWHWLYFLEGLPASELGRDGHPARGGFLPPVPLPNRMWAGGTLEFRASVPLDADVEKRSTVVSVEHKQGRSGELIFVTVLHEVLHGGQVAISEHHDIVYKEATAPSARTAPQEALVAQHSKRFLPTSTTLFRYSALTFNGHRIHYDVDYCREVEGYSNLVIHGPLNATLLAAFAEEVAGKPLRRFTYRGLQPSILGNELTVNAAANGEGWAVWVSLPDGSVSMRADASF</sequence>
<gene>
    <name evidence="1" type="ORF">PQQ63_23690</name>
</gene>
<dbReference type="SUPFAM" id="SSF54637">
    <property type="entry name" value="Thioesterase/thiol ester dehydrase-isomerase"/>
    <property type="match status" value="1"/>
</dbReference>
<dbReference type="EMBL" id="JAQQCF010000022">
    <property type="protein sequence ID" value="MFM0639695.1"/>
    <property type="molecule type" value="Genomic_DNA"/>
</dbReference>
<dbReference type="InterPro" id="IPR052741">
    <property type="entry name" value="Mitochondrial_HTD2"/>
</dbReference>